<comment type="caution">
    <text evidence="2">The sequence shown here is derived from an EMBL/GenBank/DDBJ whole genome shotgun (WGS) entry which is preliminary data.</text>
</comment>
<dbReference type="AlphaFoldDB" id="A0AAV8WMW0"/>
<sequence length="135" mass="15466">MFCFNVNFCGKVKQNNSDFNIYQGSMENFPTELTEFLVINVPNDNEEASTSTQRAVKTYTEWTPNATRSNQINVENIEPEPSPEEASTEIIVQKEKEAYKEKKKCMINVSRKRTSSSSSKTRAKNPTFCRTFTSK</sequence>
<accession>A0AAV8WMW0</accession>
<feature type="compositionally biased region" description="Acidic residues" evidence="1">
    <location>
        <begin position="77"/>
        <end position="87"/>
    </location>
</feature>
<dbReference type="Proteomes" id="UP001162156">
    <property type="component" value="Unassembled WGS sequence"/>
</dbReference>
<gene>
    <name evidence="2" type="ORF">NQ314_020074</name>
</gene>
<keyword evidence="3" id="KW-1185">Reference proteome</keyword>
<name>A0AAV8WMW0_9CUCU</name>
<feature type="region of interest" description="Disordered" evidence="1">
    <location>
        <begin position="110"/>
        <end position="135"/>
    </location>
</feature>
<evidence type="ECO:0000256" key="1">
    <source>
        <dbReference type="SAM" id="MobiDB-lite"/>
    </source>
</evidence>
<dbReference type="EMBL" id="JANEYF010005652">
    <property type="protein sequence ID" value="KAJ8927477.1"/>
    <property type="molecule type" value="Genomic_DNA"/>
</dbReference>
<evidence type="ECO:0000313" key="2">
    <source>
        <dbReference type="EMBL" id="KAJ8927477.1"/>
    </source>
</evidence>
<reference evidence="2" key="1">
    <citation type="journal article" date="2023" name="Insect Mol. Biol.">
        <title>Genome sequencing provides insights into the evolution of gene families encoding plant cell wall-degrading enzymes in longhorned beetles.</title>
        <authorList>
            <person name="Shin N.R."/>
            <person name="Okamura Y."/>
            <person name="Kirsch R."/>
            <person name="Pauchet Y."/>
        </authorList>
    </citation>
    <scope>NUCLEOTIDE SEQUENCE</scope>
    <source>
        <strain evidence="2">RBIC_L_NR</strain>
    </source>
</reference>
<protein>
    <submittedName>
        <fullName evidence="2">Uncharacterized protein</fullName>
    </submittedName>
</protein>
<evidence type="ECO:0000313" key="3">
    <source>
        <dbReference type="Proteomes" id="UP001162156"/>
    </source>
</evidence>
<feature type="region of interest" description="Disordered" evidence="1">
    <location>
        <begin position="67"/>
        <end position="88"/>
    </location>
</feature>
<organism evidence="2 3">
    <name type="scientific">Rhamnusium bicolor</name>
    <dbReference type="NCBI Taxonomy" id="1586634"/>
    <lineage>
        <taxon>Eukaryota</taxon>
        <taxon>Metazoa</taxon>
        <taxon>Ecdysozoa</taxon>
        <taxon>Arthropoda</taxon>
        <taxon>Hexapoda</taxon>
        <taxon>Insecta</taxon>
        <taxon>Pterygota</taxon>
        <taxon>Neoptera</taxon>
        <taxon>Endopterygota</taxon>
        <taxon>Coleoptera</taxon>
        <taxon>Polyphaga</taxon>
        <taxon>Cucujiformia</taxon>
        <taxon>Chrysomeloidea</taxon>
        <taxon>Cerambycidae</taxon>
        <taxon>Lepturinae</taxon>
        <taxon>Rhagiini</taxon>
        <taxon>Rhamnusium</taxon>
    </lineage>
</organism>
<proteinExistence type="predicted"/>